<evidence type="ECO:0000313" key="1">
    <source>
        <dbReference type="EMBL" id="SVD05852.1"/>
    </source>
</evidence>
<protein>
    <submittedName>
        <fullName evidence="1">Uncharacterized protein</fullName>
    </submittedName>
</protein>
<feature type="non-terminal residue" evidence="1">
    <location>
        <position position="108"/>
    </location>
</feature>
<gene>
    <name evidence="1" type="ORF">METZ01_LOCUS358706</name>
</gene>
<name>A0A382S8F3_9ZZZZ</name>
<dbReference type="AlphaFoldDB" id="A0A382S8F3"/>
<dbReference type="EMBL" id="UINC01127013">
    <property type="protein sequence ID" value="SVD05852.1"/>
    <property type="molecule type" value="Genomic_DNA"/>
</dbReference>
<organism evidence="1">
    <name type="scientific">marine metagenome</name>
    <dbReference type="NCBI Taxonomy" id="408172"/>
    <lineage>
        <taxon>unclassified sequences</taxon>
        <taxon>metagenomes</taxon>
        <taxon>ecological metagenomes</taxon>
    </lineage>
</organism>
<reference evidence="1" key="1">
    <citation type="submission" date="2018-05" db="EMBL/GenBank/DDBJ databases">
        <authorList>
            <person name="Lanie J.A."/>
            <person name="Ng W.-L."/>
            <person name="Kazmierczak K.M."/>
            <person name="Andrzejewski T.M."/>
            <person name="Davidsen T.M."/>
            <person name="Wayne K.J."/>
            <person name="Tettelin H."/>
            <person name="Glass J.I."/>
            <person name="Rusch D."/>
            <person name="Podicherti R."/>
            <person name="Tsui H.-C.T."/>
            <person name="Winkler M.E."/>
        </authorList>
    </citation>
    <scope>NUCLEOTIDE SEQUENCE</scope>
</reference>
<accession>A0A382S8F3</accession>
<proteinExistence type="predicted"/>
<sequence length="108" mass="12871">MRRTVIDKDLPSLFRILKNFEDDELIENIRSAVSDLNPWAFYKIYESEDFKKFILNKNIWSLFKLLQSLYPEKHDELNDIKCIATTNYTPNDLVHSIFRAITNDNIND</sequence>